<sequence>MSEASIVHPARAIPFDDLIDGLERARHDALVSRKVCRSTGLVLYCYTQRCVYDHGWDRYSLLARGLIIDPAAGVVVATPFPKFFNIGERHATVPDLPFEAFEKLDGSLIIAFHHSGKWRTATKGALNSSQAVWAQTRLDAMDTSRLVPGTTYLFEAIYPENVIVVRYPEASLSLLAAYFANGREMPSDVLDMVGFVIGFPVAARHAFASLAEMVSTATDLPRDREGFVIRFADGTRVKVKGNAYKSIHGLISRCTPLAVWDVMAAGGDLEEMRRDLPEEFWADFDQIAKILQARFIRLAASVCHAAEDAAGLTDKELGLRLSEVPDPIRPFLFPFRKATTDETREKLRLAMLRTIRPNGNVLDGYVPSYAMGRVMDDAA</sequence>
<dbReference type="STRING" id="582675.SAMN05192565_112106"/>
<dbReference type="Pfam" id="PF09511">
    <property type="entry name" value="RNA_lig_T4_1"/>
    <property type="match status" value="1"/>
</dbReference>
<evidence type="ECO:0000259" key="1">
    <source>
        <dbReference type="Pfam" id="PF09511"/>
    </source>
</evidence>
<reference evidence="3" key="1">
    <citation type="submission" date="2016-10" db="EMBL/GenBank/DDBJ databases">
        <authorList>
            <person name="Varghese N."/>
            <person name="Submissions S."/>
        </authorList>
    </citation>
    <scope>NUCLEOTIDE SEQUENCE [LARGE SCALE GENOMIC DNA]</scope>
    <source>
        <strain evidence="3">Gh-105</strain>
    </source>
</reference>
<evidence type="ECO:0000313" key="3">
    <source>
        <dbReference type="Proteomes" id="UP000199229"/>
    </source>
</evidence>
<accession>A0A1I2UYV8</accession>
<name>A0A1I2UYV8_9HYPH</name>
<protein>
    <submittedName>
        <fullName evidence="2">RNA ligase</fullName>
    </submittedName>
</protein>
<keyword evidence="2" id="KW-0436">Ligase</keyword>
<dbReference type="Proteomes" id="UP000199229">
    <property type="component" value="Unassembled WGS sequence"/>
</dbReference>
<organism evidence="2 3">
    <name type="scientific">Methylobacterium gossipiicola</name>
    <dbReference type="NCBI Taxonomy" id="582675"/>
    <lineage>
        <taxon>Bacteria</taxon>
        <taxon>Pseudomonadati</taxon>
        <taxon>Pseudomonadota</taxon>
        <taxon>Alphaproteobacteria</taxon>
        <taxon>Hyphomicrobiales</taxon>
        <taxon>Methylobacteriaceae</taxon>
        <taxon>Methylobacterium</taxon>
    </lineage>
</organism>
<feature type="domain" description="T4 RNA ligase 1-like N-terminal" evidence="1">
    <location>
        <begin position="63"/>
        <end position="243"/>
    </location>
</feature>
<keyword evidence="3" id="KW-1185">Reference proteome</keyword>
<evidence type="ECO:0000313" key="2">
    <source>
        <dbReference type="EMBL" id="SFG82435.1"/>
    </source>
</evidence>
<dbReference type="AlphaFoldDB" id="A0A1I2UYV8"/>
<dbReference type="EMBL" id="FOPM01000012">
    <property type="protein sequence ID" value="SFG82435.1"/>
    <property type="molecule type" value="Genomic_DNA"/>
</dbReference>
<dbReference type="InterPro" id="IPR019039">
    <property type="entry name" value="T4-Rnl1-like_N"/>
</dbReference>
<proteinExistence type="predicted"/>
<dbReference type="RefSeq" id="WP_244528725.1">
    <property type="nucleotide sequence ID" value="NZ_FOPM01000012.1"/>
</dbReference>
<gene>
    <name evidence="2" type="ORF">SAMN05192565_112106</name>
</gene>
<dbReference type="GO" id="GO:0016874">
    <property type="term" value="F:ligase activity"/>
    <property type="evidence" value="ECO:0007669"/>
    <property type="project" value="UniProtKB-KW"/>
</dbReference>